<dbReference type="InterPro" id="IPR036188">
    <property type="entry name" value="FAD/NAD-bd_sf"/>
</dbReference>
<protein>
    <submittedName>
        <fullName evidence="3">FAD-dependent oxidoreductase</fullName>
    </submittedName>
</protein>
<organism evidence="3 4">
    <name type="scientific">Nocardioides astragali</name>
    <dbReference type="NCBI Taxonomy" id="1776736"/>
    <lineage>
        <taxon>Bacteria</taxon>
        <taxon>Bacillati</taxon>
        <taxon>Actinomycetota</taxon>
        <taxon>Actinomycetes</taxon>
        <taxon>Propionibacteriales</taxon>
        <taxon>Nocardioidaceae</taxon>
        <taxon>Nocardioides</taxon>
    </lineage>
</organism>
<dbReference type="RefSeq" id="WP_255888774.1">
    <property type="nucleotide sequence ID" value="NZ_JAFMZM010000001.1"/>
</dbReference>
<dbReference type="Gene3D" id="3.30.9.10">
    <property type="entry name" value="D-Amino Acid Oxidase, subunit A, domain 2"/>
    <property type="match status" value="2"/>
</dbReference>
<evidence type="ECO:0000259" key="2">
    <source>
        <dbReference type="Pfam" id="PF01266"/>
    </source>
</evidence>
<keyword evidence="4" id="KW-1185">Reference proteome</keyword>
<dbReference type="InterPro" id="IPR006076">
    <property type="entry name" value="FAD-dep_OxRdtase"/>
</dbReference>
<reference evidence="4" key="1">
    <citation type="journal article" date="2019" name="Int. J. Syst. Evol. Microbiol.">
        <title>The Global Catalogue of Microorganisms (GCM) 10K type strain sequencing project: providing services to taxonomists for standard genome sequencing and annotation.</title>
        <authorList>
            <consortium name="The Broad Institute Genomics Platform"/>
            <consortium name="The Broad Institute Genome Sequencing Center for Infectious Disease"/>
            <person name="Wu L."/>
            <person name="Ma J."/>
        </authorList>
    </citation>
    <scope>NUCLEOTIDE SEQUENCE [LARGE SCALE GENOMIC DNA]</scope>
    <source>
        <strain evidence="4">FCH27</strain>
    </source>
</reference>
<comment type="caution">
    <text evidence="3">The sequence shown here is derived from an EMBL/GenBank/DDBJ whole genome shotgun (WGS) entry which is preliminary data.</text>
</comment>
<dbReference type="PROSITE" id="PS51257">
    <property type="entry name" value="PROKAR_LIPOPROTEIN"/>
    <property type="match status" value="1"/>
</dbReference>
<dbReference type="EMBL" id="JBHTCH010000014">
    <property type="protein sequence ID" value="MFC7360696.1"/>
    <property type="molecule type" value="Genomic_DNA"/>
</dbReference>
<dbReference type="SUPFAM" id="SSF54373">
    <property type="entry name" value="FAD-linked reductases, C-terminal domain"/>
    <property type="match status" value="1"/>
</dbReference>
<evidence type="ECO:0000313" key="4">
    <source>
        <dbReference type="Proteomes" id="UP001596524"/>
    </source>
</evidence>
<dbReference type="Pfam" id="PF01266">
    <property type="entry name" value="DAO"/>
    <property type="match status" value="1"/>
</dbReference>
<evidence type="ECO:0000313" key="3">
    <source>
        <dbReference type="EMBL" id="MFC7360696.1"/>
    </source>
</evidence>
<accession>A0ABW2N725</accession>
<dbReference type="PANTHER" id="PTHR13847">
    <property type="entry name" value="SARCOSINE DEHYDROGENASE-RELATED"/>
    <property type="match status" value="1"/>
</dbReference>
<dbReference type="SUPFAM" id="SSF51905">
    <property type="entry name" value="FAD/NAD(P)-binding domain"/>
    <property type="match status" value="1"/>
</dbReference>
<sequence length="344" mass="35636">MRVHVLGGGIIGLACSAELVGRGHDVTVVDPAPGSGASRAAAGMLSPAGEAWHGEGTLHALGVASGRLWPSYAAALALPMHDSGTLLVGVDAGDRQEVERQAALLATHGERVEVLDGRRARALEPALARVTAAAVLAQDRAVDPRAVVAALLSRLGPRVVPQAPSDRPDATVIATGAHLPRPYDHLVRGVRGEILRLRGDVGLRRVVRGWVRGEPVYVVPRRDRSGGPGEVVVGATSEEHDGPPVVTAGGVRRLLAAATELVPGLDRAELCEALARDRPGTADNRPLVGPTGDAGVFLAAGHFRHGVLLAPLTARLLADAVEGAAPDPTLDPRRFAAHTLQEDS</sequence>
<keyword evidence="1" id="KW-0560">Oxidoreductase</keyword>
<gene>
    <name evidence="3" type="ORF">ACFQO6_10475</name>
</gene>
<proteinExistence type="predicted"/>
<evidence type="ECO:0000256" key="1">
    <source>
        <dbReference type="ARBA" id="ARBA00023002"/>
    </source>
</evidence>
<dbReference type="PANTHER" id="PTHR13847:SF289">
    <property type="entry name" value="GLYCINE OXIDASE"/>
    <property type="match status" value="1"/>
</dbReference>
<dbReference type="Gene3D" id="3.50.50.60">
    <property type="entry name" value="FAD/NAD(P)-binding domain"/>
    <property type="match status" value="2"/>
</dbReference>
<dbReference type="Proteomes" id="UP001596524">
    <property type="component" value="Unassembled WGS sequence"/>
</dbReference>
<name>A0ABW2N725_9ACTN</name>
<feature type="domain" description="FAD dependent oxidoreductase" evidence="2">
    <location>
        <begin position="3"/>
        <end position="319"/>
    </location>
</feature>